<dbReference type="RefSeq" id="WP_092306886.1">
    <property type="nucleotide sequence ID" value="NZ_FOZV01000001.1"/>
</dbReference>
<dbReference type="Proteomes" id="UP000198788">
    <property type="component" value="Unassembled WGS sequence"/>
</dbReference>
<organism evidence="3 4">
    <name type="scientific">Brevundimonas viscosa</name>
    <dbReference type="NCBI Taxonomy" id="871741"/>
    <lineage>
        <taxon>Bacteria</taxon>
        <taxon>Pseudomonadati</taxon>
        <taxon>Pseudomonadota</taxon>
        <taxon>Alphaproteobacteria</taxon>
        <taxon>Caulobacterales</taxon>
        <taxon>Caulobacteraceae</taxon>
        <taxon>Brevundimonas</taxon>
    </lineage>
</organism>
<dbReference type="Gene3D" id="1.10.260.40">
    <property type="entry name" value="lambda repressor-like DNA-binding domains"/>
    <property type="match status" value="1"/>
</dbReference>
<gene>
    <name evidence="3" type="ORF">SAMN05192570_0760</name>
</gene>
<name>A0A1I6P223_9CAUL</name>
<feature type="domain" description="HTH cro/C1-type" evidence="2">
    <location>
        <begin position="17"/>
        <end position="73"/>
    </location>
</feature>
<reference evidence="4" key="1">
    <citation type="submission" date="2016-10" db="EMBL/GenBank/DDBJ databases">
        <authorList>
            <person name="Varghese N."/>
            <person name="Submissions S."/>
        </authorList>
    </citation>
    <scope>NUCLEOTIDE SEQUENCE [LARGE SCALE GENOMIC DNA]</scope>
    <source>
        <strain evidence="4">CGMCC 1.10683</strain>
    </source>
</reference>
<dbReference type="InterPro" id="IPR010982">
    <property type="entry name" value="Lambda_DNA-bd_dom_sf"/>
</dbReference>
<dbReference type="OrthoDB" id="7203234at2"/>
<evidence type="ECO:0000256" key="1">
    <source>
        <dbReference type="SAM" id="MobiDB-lite"/>
    </source>
</evidence>
<dbReference type="PROSITE" id="PS50943">
    <property type="entry name" value="HTH_CROC1"/>
    <property type="match status" value="1"/>
</dbReference>
<evidence type="ECO:0000313" key="4">
    <source>
        <dbReference type="Proteomes" id="UP000198788"/>
    </source>
</evidence>
<dbReference type="InterPro" id="IPR001387">
    <property type="entry name" value="Cro/C1-type_HTH"/>
</dbReference>
<feature type="region of interest" description="Disordered" evidence="1">
    <location>
        <begin position="69"/>
        <end position="88"/>
    </location>
</feature>
<dbReference type="SUPFAM" id="SSF47413">
    <property type="entry name" value="lambda repressor-like DNA-binding domains"/>
    <property type="match status" value="1"/>
</dbReference>
<evidence type="ECO:0000259" key="2">
    <source>
        <dbReference type="PROSITE" id="PS50943"/>
    </source>
</evidence>
<dbReference type="EMBL" id="FOZV01000001">
    <property type="protein sequence ID" value="SFS34239.1"/>
    <property type="molecule type" value="Genomic_DNA"/>
</dbReference>
<dbReference type="SMART" id="SM00530">
    <property type="entry name" value="HTH_XRE"/>
    <property type="match status" value="1"/>
</dbReference>
<dbReference type="AlphaFoldDB" id="A0A1I6P223"/>
<dbReference type="CDD" id="cd00093">
    <property type="entry name" value="HTH_XRE"/>
    <property type="match status" value="1"/>
</dbReference>
<keyword evidence="4" id="KW-1185">Reference proteome</keyword>
<proteinExistence type="predicted"/>
<evidence type="ECO:0000313" key="3">
    <source>
        <dbReference type="EMBL" id="SFS34239.1"/>
    </source>
</evidence>
<sequence length="189" mass="20155">MARFETDSEARRLGEALAALRRACGLSQAEAGRRAGMTGQGWGLYEAGKRPGLYRPDVQRRLTAALGVRPGALGDPTEPAGAARGVSSPAVAWEGPPARVRRLQLSNDDLAPWAAAGVVLEYVPGLWPRPRQGCVLEMTDGRLLPRLYERMEDETLILRGGPAGLATEESLPRSAAGEVSAVIARLEFG</sequence>
<protein>
    <submittedName>
        <fullName evidence="3">Helix-turn-helix domain-containing protein</fullName>
    </submittedName>
</protein>
<dbReference type="GO" id="GO:0003677">
    <property type="term" value="F:DNA binding"/>
    <property type="evidence" value="ECO:0007669"/>
    <property type="project" value="InterPro"/>
</dbReference>
<accession>A0A1I6P223</accession>
<dbReference type="STRING" id="871741.SAMN05192570_0760"/>
<dbReference type="Pfam" id="PF13560">
    <property type="entry name" value="HTH_31"/>
    <property type="match status" value="1"/>
</dbReference>